<dbReference type="Pfam" id="PF06629">
    <property type="entry name" value="MipA"/>
    <property type="match status" value="1"/>
</dbReference>
<evidence type="ECO:0000256" key="1">
    <source>
        <dbReference type="SAM" id="SignalP"/>
    </source>
</evidence>
<evidence type="ECO:0000313" key="3">
    <source>
        <dbReference type="Proteomes" id="UP000593875"/>
    </source>
</evidence>
<dbReference type="RefSeq" id="WP_193686951.1">
    <property type="nucleotide sequence ID" value="NZ_CP062941.1"/>
</dbReference>
<dbReference type="KEGG" id="mlir:LPB04_00905"/>
<dbReference type="EMBL" id="CP062941">
    <property type="protein sequence ID" value="QOL49927.1"/>
    <property type="molecule type" value="Genomic_DNA"/>
</dbReference>
<dbReference type="Proteomes" id="UP000593875">
    <property type="component" value="Chromosome"/>
</dbReference>
<dbReference type="AlphaFoldDB" id="A0A7L9U4Q7"/>
<proteinExistence type="predicted"/>
<sequence>MNRRLLACLGLCLSTAARAQSGVDSDVAPESRPGQPLWELGLAGGVVSTPSYPGAADRETRGLALPLVIYRGKVFRSDQSGIGARLFKTDAAELDVGLAASLPARSDDVAARAGMPDLGALAEFGPRLKLRLARFDAQSGLRAELPLRAVIEVRSGLRHQGYTFEPRLVYERRSLDGKWLFDTHLAAVVGDGKINRYFYEVRPEFATATRPAYSADAGLILVRAGVFAARVVNRDLRVYGFLRAENYGSGANRDSPLHLRDNGLSAGFGLSWTITRSARLASD</sequence>
<organism evidence="2 3">
    <name type="scientific">Massilia litorea</name>
    <dbReference type="NCBI Taxonomy" id="2769491"/>
    <lineage>
        <taxon>Bacteria</taxon>
        <taxon>Pseudomonadati</taxon>
        <taxon>Pseudomonadota</taxon>
        <taxon>Betaproteobacteria</taxon>
        <taxon>Burkholderiales</taxon>
        <taxon>Oxalobacteraceae</taxon>
        <taxon>Telluria group</taxon>
        <taxon>Massilia</taxon>
    </lineage>
</organism>
<reference evidence="2 3" key="1">
    <citation type="submission" date="2020-10" db="EMBL/GenBank/DDBJ databases">
        <title>Genome sequencing of Massilia sp. LPB0304.</title>
        <authorList>
            <person name="Kim J."/>
        </authorList>
    </citation>
    <scope>NUCLEOTIDE SEQUENCE [LARGE SCALE GENOMIC DNA]</scope>
    <source>
        <strain evidence="2 3">LPB0304</strain>
    </source>
</reference>
<dbReference type="InterPro" id="IPR010583">
    <property type="entry name" value="MipA"/>
</dbReference>
<protein>
    <submittedName>
        <fullName evidence="2">MipA/OmpV family protein</fullName>
    </submittedName>
</protein>
<name>A0A7L9U4Q7_9BURK</name>
<feature type="chain" id="PRO_5032793723" evidence="1">
    <location>
        <begin position="20"/>
        <end position="283"/>
    </location>
</feature>
<accession>A0A7L9U4Q7</accession>
<gene>
    <name evidence="2" type="ORF">LPB04_00905</name>
</gene>
<keyword evidence="1" id="KW-0732">Signal</keyword>
<keyword evidence="3" id="KW-1185">Reference proteome</keyword>
<evidence type="ECO:0000313" key="2">
    <source>
        <dbReference type="EMBL" id="QOL49927.1"/>
    </source>
</evidence>
<feature type="signal peptide" evidence="1">
    <location>
        <begin position="1"/>
        <end position="19"/>
    </location>
</feature>